<evidence type="ECO:0000256" key="1">
    <source>
        <dbReference type="SAM" id="Phobius"/>
    </source>
</evidence>
<dbReference type="EMBL" id="JABFAA010000013">
    <property type="protein sequence ID" value="MBA0699809.1"/>
    <property type="molecule type" value="Genomic_DNA"/>
</dbReference>
<evidence type="ECO:0000313" key="2">
    <source>
        <dbReference type="EMBL" id="MBA0699809.1"/>
    </source>
</evidence>
<dbReference type="AlphaFoldDB" id="A0A7J8YLE7"/>
<dbReference type="Proteomes" id="UP000593577">
    <property type="component" value="Unassembled WGS sequence"/>
</dbReference>
<keyword evidence="1" id="KW-1133">Transmembrane helix</keyword>
<organism evidence="2 3">
    <name type="scientific">Gossypium aridum</name>
    <name type="common">American cotton</name>
    <name type="synonym">Erioxylum aridum</name>
    <dbReference type="NCBI Taxonomy" id="34290"/>
    <lineage>
        <taxon>Eukaryota</taxon>
        <taxon>Viridiplantae</taxon>
        <taxon>Streptophyta</taxon>
        <taxon>Embryophyta</taxon>
        <taxon>Tracheophyta</taxon>
        <taxon>Spermatophyta</taxon>
        <taxon>Magnoliopsida</taxon>
        <taxon>eudicotyledons</taxon>
        <taxon>Gunneridae</taxon>
        <taxon>Pentapetalae</taxon>
        <taxon>rosids</taxon>
        <taxon>malvids</taxon>
        <taxon>Malvales</taxon>
        <taxon>Malvaceae</taxon>
        <taxon>Malvoideae</taxon>
        <taxon>Gossypium</taxon>
    </lineage>
</organism>
<keyword evidence="1" id="KW-0812">Transmembrane</keyword>
<name>A0A7J8YLE7_GOSAI</name>
<keyword evidence="3" id="KW-1185">Reference proteome</keyword>
<reference evidence="2 3" key="1">
    <citation type="journal article" date="2019" name="Genome Biol. Evol.">
        <title>Insights into the evolution of the New World diploid cottons (Gossypium, subgenus Houzingenia) based on genome sequencing.</title>
        <authorList>
            <person name="Grover C.E."/>
            <person name="Arick M.A. 2nd"/>
            <person name="Thrash A."/>
            <person name="Conover J.L."/>
            <person name="Sanders W.S."/>
            <person name="Peterson D.G."/>
            <person name="Frelichowski J.E."/>
            <person name="Scheffler J.A."/>
            <person name="Scheffler B.E."/>
            <person name="Wendel J.F."/>
        </authorList>
    </citation>
    <scope>NUCLEOTIDE SEQUENCE [LARGE SCALE GENOMIC DNA]</scope>
    <source>
        <strain evidence="2">185</strain>
        <tissue evidence="2">Leaf</tissue>
    </source>
</reference>
<sequence>MLKLSIVSLTGCLCLMLYLLMLDPSLKMIYTKCRML</sequence>
<comment type="caution">
    <text evidence="2">The sequence shown here is derived from an EMBL/GenBank/DDBJ whole genome shotgun (WGS) entry which is preliminary data.</text>
</comment>
<gene>
    <name evidence="2" type="ORF">Goari_001414</name>
</gene>
<evidence type="ECO:0000313" key="3">
    <source>
        <dbReference type="Proteomes" id="UP000593577"/>
    </source>
</evidence>
<proteinExistence type="predicted"/>
<accession>A0A7J8YLE7</accession>
<feature type="transmembrane region" description="Helical" evidence="1">
    <location>
        <begin position="6"/>
        <end position="26"/>
    </location>
</feature>
<protein>
    <submittedName>
        <fullName evidence="2">Uncharacterized protein</fullName>
    </submittedName>
</protein>
<keyword evidence="1" id="KW-0472">Membrane</keyword>